<dbReference type="EMBL" id="MWWW01000010">
    <property type="protein sequence ID" value="OZG60057.1"/>
    <property type="molecule type" value="Genomic_DNA"/>
</dbReference>
<dbReference type="GO" id="GO:0051304">
    <property type="term" value="P:chromosome separation"/>
    <property type="evidence" value="ECO:0007669"/>
    <property type="project" value="InterPro"/>
</dbReference>
<dbReference type="PANTHER" id="PTHR34298:SF2">
    <property type="entry name" value="SEGREGATION AND CONDENSATION PROTEIN B"/>
    <property type="match status" value="1"/>
</dbReference>
<dbReference type="GO" id="GO:0051301">
    <property type="term" value="P:cell division"/>
    <property type="evidence" value="ECO:0007669"/>
    <property type="project" value="UniProtKB-KW"/>
</dbReference>
<keyword evidence="2" id="KW-0132">Cell division</keyword>
<sequence>MTSPSVAARVAPITPDMPADMPPAATMLAAPVPSASDHPSDSGNCTHETVTSQTHTHEADDLTGVGGFPGGLPACLEAILMAADQPQTAADLARVLEADEDSVTRALESLQMEYEGDPSLGIRPRGFELRRSARGWWFASRGEYEPVVSAFVTDGQTARLSQAALEALAIVAYRQPVTRAQVAAIRGVNSDGVIRSLTVRGLIREEGVDPESRAALLVTSALFLERMGIDSLDDLPSLAPFLPSEGEAATLAEQ</sequence>
<dbReference type="Pfam" id="PF04079">
    <property type="entry name" value="SMC_ScpB"/>
    <property type="match status" value="1"/>
</dbReference>
<evidence type="ECO:0000313" key="7">
    <source>
        <dbReference type="Proteomes" id="UP000216871"/>
    </source>
</evidence>
<keyword evidence="1" id="KW-0963">Cytoplasm</keyword>
<reference evidence="6 7" key="1">
    <citation type="journal article" date="2017" name="BMC Genomics">
        <title>Comparative genomic and phylogenomic analyses of the Bifidobacteriaceae family.</title>
        <authorList>
            <person name="Lugli G.A."/>
            <person name="Milani C."/>
            <person name="Turroni F."/>
            <person name="Duranti S."/>
            <person name="Mancabelli L."/>
            <person name="Mangifesta M."/>
            <person name="Ferrario C."/>
            <person name="Modesto M."/>
            <person name="Mattarelli P."/>
            <person name="Jiri K."/>
            <person name="van Sinderen D."/>
            <person name="Ventura M."/>
        </authorList>
    </citation>
    <scope>NUCLEOTIDE SEQUENCE [LARGE SCALE GENOMIC DNA]</scope>
    <source>
        <strain evidence="6 7">DSM 100196</strain>
    </source>
</reference>
<evidence type="ECO:0000256" key="3">
    <source>
        <dbReference type="ARBA" id="ARBA00022829"/>
    </source>
</evidence>
<dbReference type="Proteomes" id="UP000216871">
    <property type="component" value="Unassembled WGS sequence"/>
</dbReference>
<evidence type="ECO:0000256" key="2">
    <source>
        <dbReference type="ARBA" id="ARBA00022618"/>
    </source>
</evidence>
<dbReference type="PANTHER" id="PTHR34298">
    <property type="entry name" value="SEGREGATION AND CONDENSATION PROTEIN B"/>
    <property type="match status" value="1"/>
</dbReference>
<protein>
    <submittedName>
        <fullName evidence="6">SMC-Scp complex subunit ScpB</fullName>
    </submittedName>
</protein>
<evidence type="ECO:0000256" key="5">
    <source>
        <dbReference type="SAM" id="MobiDB-lite"/>
    </source>
</evidence>
<proteinExistence type="predicted"/>
<dbReference type="InterPro" id="IPR036388">
    <property type="entry name" value="WH-like_DNA-bd_sf"/>
</dbReference>
<name>A0A261FLN7_9BIFI</name>
<feature type="compositionally biased region" description="Low complexity" evidence="5">
    <location>
        <begin position="11"/>
        <end position="31"/>
    </location>
</feature>
<dbReference type="Gene3D" id="1.10.10.10">
    <property type="entry name" value="Winged helix-like DNA-binding domain superfamily/Winged helix DNA-binding domain"/>
    <property type="match status" value="2"/>
</dbReference>
<keyword evidence="3" id="KW-0159">Chromosome partition</keyword>
<gene>
    <name evidence="6" type="ORF">BMYO_1016</name>
</gene>
<keyword evidence="4" id="KW-0131">Cell cycle</keyword>
<accession>A0A261FLN7</accession>
<dbReference type="NCBIfam" id="TIGR00281">
    <property type="entry name" value="SMC-Scp complex subunit ScpB"/>
    <property type="match status" value="1"/>
</dbReference>
<organism evidence="6 7">
    <name type="scientific">Bifidobacterium myosotis</name>
    <dbReference type="NCBI Taxonomy" id="1630166"/>
    <lineage>
        <taxon>Bacteria</taxon>
        <taxon>Bacillati</taxon>
        <taxon>Actinomycetota</taxon>
        <taxon>Actinomycetes</taxon>
        <taxon>Bifidobacteriales</taxon>
        <taxon>Bifidobacteriaceae</taxon>
        <taxon>Bifidobacterium</taxon>
    </lineage>
</organism>
<dbReference type="InterPro" id="IPR036390">
    <property type="entry name" value="WH_DNA-bd_sf"/>
</dbReference>
<keyword evidence="7" id="KW-1185">Reference proteome</keyword>
<dbReference type="AlphaFoldDB" id="A0A261FLN7"/>
<evidence type="ECO:0000256" key="1">
    <source>
        <dbReference type="ARBA" id="ARBA00022490"/>
    </source>
</evidence>
<feature type="compositionally biased region" description="Polar residues" evidence="5">
    <location>
        <begin position="41"/>
        <end position="54"/>
    </location>
</feature>
<feature type="region of interest" description="Disordered" evidence="5">
    <location>
        <begin position="1"/>
        <end position="65"/>
    </location>
</feature>
<dbReference type="SUPFAM" id="SSF46785">
    <property type="entry name" value="Winged helix' DNA-binding domain"/>
    <property type="match status" value="2"/>
</dbReference>
<dbReference type="InterPro" id="IPR005234">
    <property type="entry name" value="ScpB_csome_segregation"/>
</dbReference>
<comment type="caution">
    <text evidence="6">The sequence shown here is derived from an EMBL/GenBank/DDBJ whole genome shotgun (WGS) entry which is preliminary data.</text>
</comment>
<evidence type="ECO:0000256" key="4">
    <source>
        <dbReference type="ARBA" id="ARBA00023306"/>
    </source>
</evidence>
<evidence type="ECO:0000313" key="6">
    <source>
        <dbReference type="EMBL" id="OZG60057.1"/>
    </source>
</evidence>